<dbReference type="Pfam" id="PF01872">
    <property type="entry name" value="RibD_C"/>
    <property type="match status" value="1"/>
</dbReference>
<dbReference type="EMBL" id="BAAAPM010000008">
    <property type="protein sequence ID" value="GAA1734469.1"/>
    <property type="molecule type" value="Genomic_DNA"/>
</dbReference>
<reference evidence="3" key="1">
    <citation type="journal article" date="2019" name="Int. J. Syst. Evol. Microbiol.">
        <title>The Global Catalogue of Microorganisms (GCM) 10K type strain sequencing project: providing services to taxonomists for standard genome sequencing and annotation.</title>
        <authorList>
            <consortium name="The Broad Institute Genomics Platform"/>
            <consortium name="The Broad Institute Genome Sequencing Center for Infectious Disease"/>
            <person name="Wu L."/>
            <person name="Ma J."/>
        </authorList>
    </citation>
    <scope>NUCLEOTIDE SEQUENCE [LARGE SCALE GENOMIC DNA]</scope>
    <source>
        <strain evidence="3">JCM 15589</strain>
    </source>
</reference>
<dbReference type="InterPro" id="IPR024072">
    <property type="entry name" value="DHFR-like_dom_sf"/>
</dbReference>
<dbReference type="PANTHER" id="PTHR38011">
    <property type="entry name" value="DIHYDROFOLATE REDUCTASE FAMILY PROTEIN (AFU_ORTHOLOGUE AFUA_8G06820)"/>
    <property type="match status" value="1"/>
</dbReference>
<evidence type="ECO:0000313" key="3">
    <source>
        <dbReference type="Proteomes" id="UP001501138"/>
    </source>
</evidence>
<dbReference type="Proteomes" id="UP001501138">
    <property type="component" value="Unassembled WGS sequence"/>
</dbReference>
<dbReference type="InterPro" id="IPR002734">
    <property type="entry name" value="RibDG_C"/>
</dbReference>
<dbReference type="PANTHER" id="PTHR38011:SF11">
    <property type="entry name" value="2,5-DIAMINO-6-RIBOSYLAMINO-4(3H)-PYRIMIDINONE 5'-PHOSPHATE REDUCTASE"/>
    <property type="match status" value="1"/>
</dbReference>
<evidence type="ECO:0000259" key="1">
    <source>
        <dbReference type="Pfam" id="PF01872"/>
    </source>
</evidence>
<sequence>MRTVYAFLMTSLDGYHADADGSVDWFVSDPEFDAYTRAQGERIDTIVMGRRTFELMASFWPTSDGIAEDPVVAGFMNDLPKVVASRSLTEHAWGPTTFVADDLAGHLAGLKQDPGKEIAVFGSSTLLADLLPTGVVDELRIAVAPVVLGSGLPLFAGAAGPVALERTDVRAVGDRVTLLTYRPTAAG</sequence>
<evidence type="ECO:0000313" key="2">
    <source>
        <dbReference type="EMBL" id="GAA1734469.1"/>
    </source>
</evidence>
<organism evidence="2 3">
    <name type="scientific">Isoptericola hypogeus</name>
    <dbReference type="NCBI Taxonomy" id="300179"/>
    <lineage>
        <taxon>Bacteria</taxon>
        <taxon>Bacillati</taxon>
        <taxon>Actinomycetota</taxon>
        <taxon>Actinomycetes</taxon>
        <taxon>Micrococcales</taxon>
        <taxon>Promicromonosporaceae</taxon>
        <taxon>Isoptericola</taxon>
    </lineage>
</organism>
<gene>
    <name evidence="2" type="ORF">GCM10009809_32170</name>
</gene>
<comment type="caution">
    <text evidence="2">The sequence shown here is derived from an EMBL/GenBank/DDBJ whole genome shotgun (WGS) entry which is preliminary data.</text>
</comment>
<keyword evidence="3" id="KW-1185">Reference proteome</keyword>
<name>A0ABP4VQ84_9MICO</name>
<proteinExistence type="predicted"/>
<protein>
    <submittedName>
        <fullName evidence="2">Dihydrofolate reductase family protein</fullName>
    </submittedName>
</protein>
<dbReference type="InterPro" id="IPR050765">
    <property type="entry name" value="Riboflavin_Biosynth_HTPR"/>
</dbReference>
<dbReference type="Gene3D" id="3.40.430.10">
    <property type="entry name" value="Dihydrofolate Reductase, subunit A"/>
    <property type="match status" value="1"/>
</dbReference>
<feature type="domain" description="Bacterial bifunctional deaminase-reductase C-terminal" evidence="1">
    <location>
        <begin position="3"/>
        <end position="177"/>
    </location>
</feature>
<dbReference type="SUPFAM" id="SSF53597">
    <property type="entry name" value="Dihydrofolate reductase-like"/>
    <property type="match status" value="1"/>
</dbReference>
<accession>A0ABP4VQ84</accession>
<dbReference type="RefSeq" id="WP_344249624.1">
    <property type="nucleotide sequence ID" value="NZ_BAAAPM010000008.1"/>
</dbReference>